<dbReference type="Proteomes" id="UP000406184">
    <property type="component" value="Unassembled WGS sequence"/>
</dbReference>
<sequence length="151" mass="16747">MSTDRKKKGRDLIAIKEYSLRREGARQLSPSFRVREFACKGSDVVLLDEELVVLLQCIREHFGKPVHITSGYRTAAHNAAVGGSKSSQHLLGRAADFYVEGVDVGTVAAYAETLLPARGGIGRYPKDAAHPQRRTGWVHIDTRANKSRWSM</sequence>
<feature type="domain" description="Peptidase M15A C-terminal" evidence="12">
    <location>
        <begin position="49"/>
        <end position="124"/>
    </location>
</feature>
<name>A0A564SWH3_9FIRM</name>
<evidence type="ECO:0000256" key="11">
    <source>
        <dbReference type="ARBA" id="ARBA00093666"/>
    </source>
</evidence>
<dbReference type="PANTHER" id="PTHR37425">
    <property type="match status" value="1"/>
</dbReference>
<dbReference type="InterPro" id="IPR013230">
    <property type="entry name" value="Peptidase_M15A_C"/>
</dbReference>
<evidence type="ECO:0000256" key="6">
    <source>
        <dbReference type="ARBA" id="ARBA00022801"/>
    </source>
</evidence>
<dbReference type="PANTHER" id="PTHR37425:SF1">
    <property type="entry name" value="OUTER MEMBRANE PROTEIN"/>
    <property type="match status" value="1"/>
</dbReference>
<dbReference type="Pfam" id="PF08291">
    <property type="entry name" value="Peptidase_M15_3"/>
    <property type="match status" value="1"/>
</dbReference>
<evidence type="ECO:0000256" key="3">
    <source>
        <dbReference type="ARBA" id="ARBA00022670"/>
    </source>
</evidence>
<evidence type="ECO:0000256" key="2">
    <source>
        <dbReference type="ARBA" id="ARBA00004776"/>
    </source>
</evidence>
<protein>
    <recommendedName>
        <fullName evidence="11">Murein endopeptidase K</fullName>
    </recommendedName>
</protein>
<dbReference type="EMBL" id="CABHMY010000088">
    <property type="protein sequence ID" value="VUW99153.1"/>
    <property type="molecule type" value="Genomic_DNA"/>
</dbReference>
<evidence type="ECO:0000256" key="4">
    <source>
        <dbReference type="ARBA" id="ARBA00022723"/>
    </source>
</evidence>
<evidence type="ECO:0000256" key="7">
    <source>
        <dbReference type="ARBA" id="ARBA00022833"/>
    </source>
</evidence>
<evidence type="ECO:0000259" key="12">
    <source>
        <dbReference type="Pfam" id="PF08291"/>
    </source>
</evidence>
<dbReference type="GO" id="GO:0071555">
    <property type="term" value="P:cell wall organization"/>
    <property type="evidence" value="ECO:0007669"/>
    <property type="project" value="UniProtKB-KW"/>
</dbReference>
<evidence type="ECO:0000256" key="9">
    <source>
        <dbReference type="ARBA" id="ARBA00023316"/>
    </source>
</evidence>
<keyword evidence="3" id="KW-0645">Protease</keyword>
<dbReference type="SUPFAM" id="SSF55166">
    <property type="entry name" value="Hedgehog/DD-peptidase"/>
    <property type="match status" value="1"/>
</dbReference>
<keyword evidence="6" id="KW-0378">Hydrolase</keyword>
<dbReference type="InterPro" id="IPR010275">
    <property type="entry name" value="MepK"/>
</dbReference>
<evidence type="ECO:0000256" key="5">
    <source>
        <dbReference type="ARBA" id="ARBA00022729"/>
    </source>
</evidence>
<comment type="cofactor">
    <cofactor evidence="1">
        <name>Zn(2+)</name>
        <dbReference type="ChEBI" id="CHEBI:29105"/>
    </cofactor>
</comment>
<keyword evidence="4" id="KW-0479">Metal-binding</keyword>
<reference evidence="13 14" key="1">
    <citation type="submission" date="2019-07" db="EMBL/GenBank/DDBJ databases">
        <authorList>
            <person name="Hibberd C M."/>
            <person name="Gehrig L. J."/>
            <person name="Chang H.-W."/>
            <person name="Venkatesh S."/>
        </authorList>
    </citation>
    <scope>NUCLEOTIDE SEQUENCE [LARGE SCALE GENOMIC DNA]</scope>
    <source>
        <strain evidence="13">Faecalibacterium_prausnitzii_JG_BgPS064</strain>
    </source>
</reference>
<keyword evidence="8" id="KW-0482">Metalloprotease</keyword>
<evidence type="ECO:0000313" key="13">
    <source>
        <dbReference type="EMBL" id="VUW99153.1"/>
    </source>
</evidence>
<comment type="pathway">
    <text evidence="2">Cell wall biogenesis; cell wall polysaccharide biosynthesis.</text>
</comment>
<evidence type="ECO:0000256" key="8">
    <source>
        <dbReference type="ARBA" id="ARBA00023049"/>
    </source>
</evidence>
<dbReference type="InterPro" id="IPR009045">
    <property type="entry name" value="Zn_M74/Hedgehog-like"/>
</dbReference>
<evidence type="ECO:0000313" key="14">
    <source>
        <dbReference type="Proteomes" id="UP000406184"/>
    </source>
</evidence>
<proteinExistence type="inferred from homology"/>
<organism evidence="13 14">
    <name type="scientific">Faecalibacterium prausnitzii</name>
    <dbReference type="NCBI Taxonomy" id="853"/>
    <lineage>
        <taxon>Bacteria</taxon>
        <taxon>Bacillati</taxon>
        <taxon>Bacillota</taxon>
        <taxon>Clostridia</taxon>
        <taxon>Eubacteriales</taxon>
        <taxon>Oscillospiraceae</taxon>
        <taxon>Faecalibacterium</taxon>
    </lineage>
</organism>
<evidence type="ECO:0000256" key="1">
    <source>
        <dbReference type="ARBA" id="ARBA00001947"/>
    </source>
</evidence>
<dbReference type="GO" id="GO:0006508">
    <property type="term" value="P:proteolysis"/>
    <property type="evidence" value="ECO:0007669"/>
    <property type="project" value="UniProtKB-KW"/>
</dbReference>
<dbReference type="GO" id="GO:0046872">
    <property type="term" value="F:metal ion binding"/>
    <property type="evidence" value="ECO:0007669"/>
    <property type="project" value="UniProtKB-KW"/>
</dbReference>
<accession>A0A564SWH3</accession>
<dbReference type="GO" id="GO:0008237">
    <property type="term" value="F:metallopeptidase activity"/>
    <property type="evidence" value="ECO:0007669"/>
    <property type="project" value="UniProtKB-KW"/>
</dbReference>
<evidence type="ECO:0000256" key="10">
    <source>
        <dbReference type="ARBA" id="ARBA00093448"/>
    </source>
</evidence>
<dbReference type="Gene3D" id="3.30.1380.10">
    <property type="match status" value="1"/>
</dbReference>
<keyword evidence="7" id="KW-0862">Zinc</keyword>
<keyword evidence="5" id="KW-0732">Signal</keyword>
<gene>
    <name evidence="13" type="ORF">FPPS064S07_02520</name>
</gene>
<keyword evidence="14" id="KW-1185">Reference proteome</keyword>
<comment type="similarity">
    <text evidence="10">Belongs to the peptidase M15 family.</text>
</comment>
<keyword evidence="9" id="KW-0961">Cell wall biogenesis/degradation</keyword>
<dbReference type="AlphaFoldDB" id="A0A564SWH3"/>